<dbReference type="Proteomes" id="UP001176961">
    <property type="component" value="Unassembled WGS sequence"/>
</dbReference>
<dbReference type="AlphaFoldDB" id="A0AA36DKJ7"/>
<protein>
    <submittedName>
        <fullName evidence="1">Uncharacterized protein</fullName>
    </submittedName>
</protein>
<evidence type="ECO:0000313" key="2">
    <source>
        <dbReference type="Proteomes" id="UP001176961"/>
    </source>
</evidence>
<evidence type="ECO:0000313" key="1">
    <source>
        <dbReference type="EMBL" id="CAJ0588815.1"/>
    </source>
</evidence>
<dbReference type="EMBL" id="CATQJL010000001">
    <property type="protein sequence ID" value="CAJ0588815.1"/>
    <property type="molecule type" value="Genomic_DNA"/>
</dbReference>
<name>A0AA36DKJ7_CYLNA</name>
<accession>A0AA36DKJ7</accession>
<sequence length="116" mass="12507">MSGGLGYVERCPFFADSKAAFNFWSSLVKALSVFFSSSLRFSGLGVAGVVKVLRVSSASPDDCCCLRSASLARNAALLSSNLRRLSDLLIGLSTIGFCFLEGILRNAAKWRVEMDQ</sequence>
<comment type="caution">
    <text evidence="1">The sequence shown here is derived from an EMBL/GenBank/DDBJ whole genome shotgun (WGS) entry which is preliminary data.</text>
</comment>
<gene>
    <name evidence="1" type="ORF">CYNAS_LOCUS798</name>
</gene>
<keyword evidence="2" id="KW-1185">Reference proteome</keyword>
<reference evidence="1" key="1">
    <citation type="submission" date="2023-07" db="EMBL/GenBank/DDBJ databases">
        <authorList>
            <consortium name="CYATHOMIX"/>
        </authorList>
    </citation>
    <scope>NUCLEOTIDE SEQUENCE</scope>
    <source>
        <strain evidence="1">N/A</strain>
    </source>
</reference>
<proteinExistence type="predicted"/>
<organism evidence="1 2">
    <name type="scientific">Cylicocyclus nassatus</name>
    <name type="common">Nematode worm</name>
    <dbReference type="NCBI Taxonomy" id="53992"/>
    <lineage>
        <taxon>Eukaryota</taxon>
        <taxon>Metazoa</taxon>
        <taxon>Ecdysozoa</taxon>
        <taxon>Nematoda</taxon>
        <taxon>Chromadorea</taxon>
        <taxon>Rhabditida</taxon>
        <taxon>Rhabditina</taxon>
        <taxon>Rhabditomorpha</taxon>
        <taxon>Strongyloidea</taxon>
        <taxon>Strongylidae</taxon>
        <taxon>Cylicocyclus</taxon>
    </lineage>
</organism>